<feature type="transmembrane region" description="Helical" evidence="2">
    <location>
        <begin position="6"/>
        <end position="24"/>
    </location>
</feature>
<dbReference type="AlphaFoldDB" id="A0A2U9C6E7"/>
<dbReference type="EMBL" id="CP026255">
    <property type="protein sequence ID" value="AWP11640.1"/>
    <property type="molecule type" value="Genomic_DNA"/>
</dbReference>
<organism evidence="3 4">
    <name type="scientific">Scophthalmus maximus</name>
    <name type="common">Turbot</name>
    <name type="synonym">Psetta maxima</name>
    <dbReference type="NCBI Taxonomy" id="52904"/>
    <lineage>
        <taxon>Eukaryota</taxon>
        <taxon>Metazoa</taxon>
        <taxon>Chordata</taxon>
        <taxon>Craniata</taxon>
        <taxon>Vertebrata</taxon>
        <taxon>Euteleostomi</taxon>
        <taxon>Actinopterygii</taxon>
        <taxon>Neopterygii</taxon>
        <taxon>Teleostei</taxon>
        <taxon>Neoteleostei</taxon>
        <taxon>Acanthomorphata</taxon>
        <taxon>Carangaria</taxon>
        <taxon>Pleuronectiformes</taxon>
        <taxon>Pleuronectoidei</taxon>
        <taxon>Scophthalmidae</taxon>
        <taxon>Scophthalmus</taxon>
    </lineage>
</organism>
<accession>A0A2U9C6E7</accession>
<feature type="region of interest" description="Disordered" evidence="1">
    <location>
        <begin position="128"/>
        <end position="156"/>
    </location>
</feature>
<gene>
    <name evidence="3" type="ORF">SMAX5B_019209</name>
</gene>
<reference evidence="3 4" key="1">
    <citation type="submission" date="2017-12" db="EMBL/GenBank/DDBJ databases">
        <title>Integrating genomic resources of turbot (Scophthalmus maximus) in depth evaluation of genetic and physical mapping variation across individuals.</title>
        <authorList>
            <person name="Martinez P."/>
        </authorList>
    </citation>
    <scope>NUCLEOTIDE SEQUENCE [LARGE SCALE GENOMIC DNA]</scope>
</reference>
<keyword evidence="2" id="KW-1133">Transmembrane helix</keyword>
<evidence type="ECO:0000313" key="4">
    <source>
        <dbReference type="Proteomes" id="UP000246464"/>
    </source>
</evidence>
<name>A0A2U9C6E7_SCOMX</name>
<evidence type="ECO:0000256" key="1">
    <source>
        <dbReference type="SAM" id="MobiDB-lite"/>
    </source>
</evidence>
<keyword evidence="2" id="KW-0472">Membrane</keyword>
<evidence type="ECO:0000313" key="3">
    <source>
        <dbReference type="EMBL" id="AWP11640.1"/>
    </source>
</evidence>
<keyword evidence="4" id="KW-1185">Reference proteome</keyword>
<dbReference type="Proteomes" id="UP000246464">
    <property type="component" value="Chromosome 13"/>
</dbReference>
<evidence type="ECO:0000256" key="2">
    <source>
        <dbReference type="SAM" id="Phobius"/>
    </source>
</evidence>
<proteinExistence type="predicted"/>
<protein>
    <submittedName>
        <fullName evidence="3">Uncharacterized protein</fullName>
    </submittedName>
</protein>
<keyword evidence="2" id="KW-0812">Transmembrane</keyword>
<sequence>MDGDVQYGVVVNTLLVLFALQPVIHHDSKLMRIHQADALRMTESSKSVISPIQQHRDARVIKRGHKGRTYNGRKRWQQDGGGSASITCERFSKFSPVRGLLGDEDELSSRFALKNLLIRFRTSLSYCGNGTRKKSSVNSSRHRPPEGSDHFTNAPLSFPPSYPECFAQT</sequence>